<proteinExistence type="predicted"/>
<dbReference type="GO" id="GO:0009307">
    <property type="term" value="P:DNA restriction-modification system"/>
    <property type="evidence" value="ECO:0007669"/>
    <property type="project" value="UniProtKB-KW"/>
</dbReference>
<dbReference type="EMBL" id="RXNT01000018">
    <property type="protein sequence ID" value="RTR27622.1"/>
    <property type="molecule type" value="Genomic_DNA"/>
</dbReference>
<gene>
    <name evidence="2" type="ORF">EKG37_19085</name>
</gene>
<name>A0A3S0JRU8_9BACI</name>
<reference evidence="2 3" key="1">
    <citation type="submission" date="2018-12" db="EMBL/GenBank/DDBJ databases">
        <title>Bacillus yapensis draft genome sequence.</title>
        <authorList>
            <person name="Yu L."/>
            <person name="Xu X."/>
            <person name="Tang X."/>
        </authorList>
    </citation>
    <scope>NUCLEOTIDE SEQUENCE [LARGE SCALE GENOMIC DNA]</scope>
    <source>
        <strain evidence="2 3">XXST-01</strain>
    </source>
</reference>
<evidence type="ECO:0000313" key="2">
    <source>
        <dbReference type="EMBL" id="RTR27622.1"/>
    </source>
</evidence>
<comment type="caution">
    <text evidence="2">The sequence shown here is derived from an EMBL/GenBank/DDBJ whole genome shotgun (WGS) entry which is preliminary data.</text>
</comment>
<dbReference type="Pfam" id="PF04313">
    <property type="entry name" value="HSDR_N"/>
    <property type="match status" value="1"/>
</dbReference>
<dbReference type="AlphaFoldDB" id="A0A3S0JRU8"/>
<feature type="domain" description="Restriction endonuclease type I HsdR N-terminal" evidence="1">
    <location>
        <begin position="49"/>
        <end position="125"/>
    </location>
</feature>
<dbReference type="RefSeq" id="WP_126410368.1">
    <property type="nucleotide sequence ID" value="NZ_RXNT01000018.1"/>
</dbReference>
<dbReference type="Proteomes" id="UP000271374">
    <property type="component" value="Unassembled WGS sequence"/>
</dbReference>
<protein>
    <recommendedName>
        <fullName evidence="1">Restriction endonuclease type I HsdR N-terminal domain-containing protein</fullName>
    </recommendedName>
</protein>
<dbReference type="InterPro" id="IPR007409">
    <property type="entry name" value="Restrct_endonuc_type1_HsdR_N"/>
</dbReference>
<accession>A0A3S0JRU8</accession>
<sequence length="408" mass="47165">MNLKETLEMLNKVIGENAELIRNEESTKQFLILPLLRGLGYDTYSPQEVTPEFTADFHKKNEKVDYAISINGDPKIFVEAKTMNKPINKSAPQLSRYFSTFPSVRLGILTNGIEYHFFTDLKDANIMDSKPFFIFNITNYNEEDFNHLIKFSKNLYDYDSIKALAESLMYYQSFKTVIKEIFENPSDDFIRFVVKERFKFKVTQQFINTSRPLIQKSIQEALTDIISEKFDISMQEQPIQEAAPTVEKQPEEKKVYYTPEEINSLGTFEEFEGVKVVLPKAESYQKILKCSPEDYSVEKGNPLSDFFVSSVLMQGSSIVGYLIGQYYNNQNDTTLYTVKANEIADFLKKNPIVETTGFINARLGYRSNKTTNEKIFYLKSCIPNLSFKDIPNLVSKVNDLDEFFKSMQ</sequence>
<dbReference type="GO" id="GO:0009035">
    <property type="term" value="F:type I site-specific deoxyribonuclease activity"/>
    <property type="evidence" value="ECO:0007669"/>
    <property type="project" value="UniProtKB-EC"/>
</dbReference>
<organism evidence="2 3">
    <name type="scientific">Bacillus yapensis</name>
    <dbReference type="NCBI Taxonomy" id="2492960"/>
    <lineage>
        <taxon>Bacteria</taxon>
        <taxon>Bacillati</taxon>
        <taxon>Bacillota</taxon>
        <taxon>Bacilli</taxon>
        <taxon>Bacillales</taxon>
        <taxon>Bacillaceae</taxon>
        <taxon>Bacillus</taxon>
    </lineage>
</organism>
<keyword evidence="3" id="KW-1185">Reference proteome</keyword>
<dbReference type="GO" id="GO:0003677">
    <property type="term" value="F:DNA binding"/>
    <property type="evidence" value="ECO:0007669"/>
    <property type="project" value="UniProtKB-KW"/>
</dbReference>
<evidence type="ECO:0000313" key="3">
    <source>
        <dbReference type="Proteomes" id="UP000271374"/>
    </source>
</evidence>
<dbReference type="OrthoDB" id="9148007at2"/>
<dbReference type="GO" id="GO:0005524">
    <property type="term" value="F:ATP binding"/>
    <property type="evidence" value="ECO:0007669"/>
    <property type="project" value="UniProtKB-KW"/>
</dbReference>
<evidence type="ECO:0000259" key="1">
    <source>
        <dbReference type="Pfam" id="PF04313"/>
    </source>
</evidence>